<reference evidence="3" key="1">
    <citation type="submission" date="2015-12" db="EMBL/GenBank/DDBJ databases">
        <title>Update maize B73 reference genome by single molecule sequencing technologies.</title>
        <authorList>
            <consortium name="Maize Genome Sequencing Project"/>
            <person name="Ware D."/>
        </authorList>
    </citation>
    <scope>NUCLEOTIDE SEQUENCE [LARGE SCALE GENOMIC DNA]</scope>
    <source>
        <tissue evidence="3">Seedling</tissue>
    </source>
</reference>
<feature type="compositionally biased region" description="Polar residues" evidence="1">
    <location>
        <begin position="281"/>
        <end position="295"/>
    </location>
</feature>
<dbReference type="PANTHER" id="PTHR32166">
    <property type="entry name" value="OSJNBA0013A04.12 PROTEIN"/>
    <property type="match status" value="1"/>
</dbReference>
<organism evidence="3">
    <name type="scientific">Zea mays</name>
    <name type="common">Maize</name>
    <dbReference type="NCBI Taxonomy" id="4577"/>
    <lineage>
        <taxon>Eukaryota</taxon>
        <taxon>Viridiplantae</taxon>
        <taxon>Streptophyta</taxon>
        <taxon>Embryophyta</taxon>
        <taxon>Tracheophyta</taxon>
        <taxon>Spermatophyta</taxon>
        <taxon>Magnoliopsida</taxon>
        <taxon>Liliopsida</taxon>
        <taxon>Poales</taxon>
        <taxon>Poaceae</taxon>
        <taxon>PACMAD clade</taxon>
        <taxon>Panicoideae</taxon>
        <taxon>Andropogonodae</taxon>
        <taxon>Andropogoneae</taxon>
        <taxon>Tripsacinae</taxon>
        <taxon>Zea</taxon>
    </lineage>
</organism>
<feature type="domain" description="HAT C-terminal dimerisation" evidence="2">
    <location>
        <begin position="163"/>
        <end position="233"/>
    </location>
</feature>
<dbReference type="EMBL" id="CM007650">
    <property type="protein sequence ID" value="ONM56639.1"/>
    <property type="molecule type" value="Genomic_DNA"/>
</dbReference>
<proteinExistence type="predicted"/>
<dbReference type="ExpressionAtlas" id="A0A1D6I9D5">
    <property type="expression patterns" value="baseline and differential"/>
</dbReference>
<evidence type="ECO:0000259" key="2">
    <source>
        <dbReference type="Pfam" id="PF05699"/>
    </source>
</evidence>
<dbReference type="Pfam" id="PF05699">
    <property type="entry name" value="Dimer_Tnp_hAT"/>
    <property type="match status" value="1"/>
</dbReference>
<evidence type="ECO:0000313" key="3">
    <source>
        <dbReference type="EMBL" id="ONM56639.1"/>
    </source>
</evidence>
<accession>A0A1D6I9D5</accession>
<gene>
    <name evidence="3" type="ORF">ZEAMMB73_Zm00001d021254</name>
</gene>
<sequence>MMHKGINLSNKVQTTLSTQKREERRDKACEYICQFFYEASIAHNTVTLPSFALMLEAIGQFGKAVNFFEPLANVLRRLDSDVPAMEFFHGLMLEAKKEISERFDNDESRYKVAWDIIDKRSGVINCITKMIGDEETQDKIIEELYMYQDQQGTFGHEIAIRQRRNKNFNPAKWWLNHGTNTPNLRILASKILNLTCSSSACERNWSVFEQVHTKRRNRLLHDRMRDLVFVKFNSKLRGKKERIDKHPLEREVDDVVGDDDNEFITGIVPLPNDVVEPAQDGRSQGEQTSQAQVQVQAKRKRSMKPRKKLRSLQSLMRDVQVQVQQSSSDSEDGDIAMESSESDKSPHAFDSD</sequence>
<dbReference type="STRING" id="4577.A0A1D6I9D5"/>
<protein>
    <submittedName>
        <fullName evidence="3">HAT dimerization domain-containing protein / transposase-related</fullName>
    </submittedName>
</protein>
<dbReference type="InterPro" id="IPR008906">
    <property type="entry name" value="HATC_C_dom"/>
</dbReference>
<name>A0A1D6I9D5_MAIZE</name>
<dbReference type="GO" id="GO:0046983">
    <property type="term" value="F:protein dimerization activity"/>
    <property type="evidence" value="ECO:0007669"/>
    <property type="project" value="InterPro"/>
</dbReference>
<dbReference type="InterPro" id="IPR012337">
    <property type="entry name" value="RNaseH-like_sf"/>
</dbReference>
<feature type="region of interest" description="Disordered" evidence="1">
    <location>
        <begin position="266"/>
        <end position="352"/>
    </location>
</feature>
<dbReference type="AlphaFoldDB" id="A0A1D6I9D5"/>
<dbReference type="PANTHER" id="PTHR32166:SF74">
    <property type="entry name" value="OS05G0256350 PROTEIN"/>
    <property type="match status" value="1"/>
</dbReference>
<dbReference type="InParanoid" id="A0A1D6I9D5"/>
<dbReference type="OMA" id="AMEFFHG"/>
<feature type="compositionally biased region" description="Low complexity" evidence="1">
    <location>
        <begin position="318"/>
        <end position="328"/>
    </location>
</feature>
<feature type="compositionally biased region" description="Basic and acidic residues" evidence="1">
    <location>
        <begin position="341"/>
        <end position="352"/>
    </location>
</feature>
<evidence type="ECO:0000256" key="1">
    <source>
        <dbReference type="SAM" id="MobiDB-lite"/>
    </source>
</evidence>
<feature type="compositionally biased region" description="Basic residues" evidence="1">
    <location>
        <begin position="297"/>
        <end position="310"/>
    </location>
</feature>
<dbReference type="SUPFAM" id="SSF53098">
    <property type="entry name" value="Ribonuclease H-like"/>
    <property type="match status" value="1"/>
</dbReference>